<dbReference type="Proteomes" id="UP001221757">
    <property type="component" value="Unassembled WGS sequence"/>
</dbReference>
<reference evidence="1" key="1">
    <citation type="submission" date="2023-03" db="EMBL/GenBank/DDBJ databases">
        <title>Massive genome expansion in bonnet fungi (Mycena s.s.) driven by repeated elements and novel gene families across ecological guilds.</title>
        <authorList>
            <consortium name="Lawrence Berkeley National Laboratory"/>
            <person name="Harder C.B."/>
            <person name="Miyauchi S."/>
            <person name="Viragh M."/>
            <person name="Kuo A."/>
            <person name="Thoen E."/>
            <person name="Andreopoulos B."/>
            <person name="Lu D."/>
            <person name="Skrede I."/>
            <person name="Drula E."/>
            <person name="Henrissat B."/>
            <person name="Morin E."/>
            <person name="Kohler A."/>
            <person name="Barry K."/>
            <person name="LaButti K."/>
            <person name="Morin E."/>
            <person name="Salamov A."/>
            <person name="Lipzen A."/>
            <person name="Mereny Z."/>
            <person name="Hegedus B."/>
            <person name="Baldrian P."/>
            <person name="Stursova M."/>
            <person name="Weitz H."/>
            <person name="Taylor A."/>
            <person name="Grigoriev I.V."/>
            <person name="Nagy L.G."/>
            <person name="Martin F."/>
            <person name="Kauserud H."/>
        </authorList>
    </citation>
    <scope>NUCLEOTIDE SEQUENCE</scope>
    <source>
        <strain evidence="1">CBHHK067</strain>
    </source>
</reference>
<organism evidence="1 2">
    <name type="scientific">Mycena rosella</name>
    <name type="common">Pink bonnet</name>
    <name type="synonym">Agaricus rosellus</name>
    <dbReference type="NCBI Taxonomy" id="1033263"/>
    <lineage>
        <taxon>Eukaryota</taxon>
        <taxon>Fungi</taxon>
        <taxon>Dikarya</taxon>
        <taxon>Basidiomycota</taxon>
        <taxon>Agaricomycotina</taxon>
        <taxon>Agaricomycetes</taxon>
        <taxon>Agaricomycetidae</taxon>
        <taxon>Agaricales</taxon>
        <taxon>Marasmiineae</taxon>
        <taxon>Mycenaceae</taxon>
        <taxon>Mycena</taxon>
    </lineage>
</organism>
<sequence length="54" mass="6255">VNLQGRVPAYDFYNSLEVLSKRTGMVEDRCEQFTLMVCEFCHLQMCKRAGQGHD</sequence>
<name>A0AAD7CWH3_MYCRO</name>
<proteinExistence type="predicted"/>
<protein>
    <submittedName>
        <fullName evidence="1">Uncharacterized protein</fullName>
    </submittedName>
</protein>
<feature type="non-terminal residue" evidence="1">
    <location>
        <position position="1"/>
    </location>
</feature>
<evidence type="ECO:0000313" key="2">
    <source>
        <dbReference type="Proteomes" id="UP001221757"/>
    </source>
</evidence>
<dbReference type="AlphaFoldDB" id="A0AAD7CWH3"/>
<evidence type="ECO:0000313" key="1">
    <source>
        <dbReference type="EMBL" id="KAJ7665642.1"/>
    </source>
</evidence>
<dbReference type="EMBL" id="JARKIE010000214">
    <property type="protein sequence ID" value="KAJ7665642.1"/>
    <property type="molecule type" value="Genomic_DNA"/>
</dbReference>
<accession>A0AAD7CWH3</accession>
<keyword evidence="2" id="KW-1185">Reference proteome</keyword>
<feature type="non-terminal residue" evidence="1">
    <location>
        <position position="54"/>
    </location>
</feature>
<gene>
    <name evidence="1" type="ORF">B0H17DRAFT_907873</name>
</gene>
<comment type="caution">
    <text evidence="1">The sequence shown here is derived from an EMBL/GenBank/DDBJ whole genome shotgun (WGS) entry which is preliminary data.</text>
</comment>